<proteinExistence type="predicted"/>
<feature type="compositionally biased region" description="Basic and acidic residues" evidence="1">
    <location>
        <begin position="129"/>
        <end position="144"/>
    </location>
</feature>
<organism evidence="2 3">
    <name type="scientific">Paenibacillus hodogayensis</name>
    <dbReference type="NCBI Taxonomy" id="279208"/>
    <lineage>
        <taxon>Bacteria</taxon>
        <taxon>Bacillati</taxon>
        <taxon>Bacillota</taxon>
        <taxon>Bacilli</taxon>
        <taxon>Bacillales</taxon>
        <taxon>Paenibacillaceae</taxon>
        <taxon>Paenibacillus</taxon>
    </lineage>
</organism>
<reference evidence="2 3" key="1">
    <citation type="submission" date="2024-09" db="EMBL/GenBank/DDBJ databases">
        <authorList>
            <person name="Sun Q."/>
            <person name="Mori K."/>
        </authorList>
    </citation>
    <scope>NUCLEOTIDE SEQUENCE [LARGE SCALE GENOMIC DNA]</scope>
    <source>
        <strain evidence="2 3">JCM 12520</strain>
    </source>
</reference>
<keyword evidence="2" id="KW-0282">Flagellum</keyword>
<keyword evidence="2" id="KW-0966">Cell projection</keyword>
<accession>A0ABV5W7F9</accession>
<dbReference type="InterPro" id="IPR001387">
    <property type="entry name" value="Cro/C1-type_HTH"/>
</dbReference>
<name>A0ABV5W7F9_9BACL</name>
<gene>
    <name evidence="2" type="ORF">ACFFNY_33400</name>
</gene>
<protein>
    <submittedName>
        <fullName evidence="2">Flagellar protein</fullName>
    </submittedName>
</protein>
<sequence>MNLSNCPQCGKVYVKNNYELCPSCLREIEDQYRKCVEHLRKNRGCTLQELSEGAGVPIRMITRFIREGRIATKDAPNVLTPCESCGELIREGTLCANCRAKLSRDVKHMHEDERRKEERHAGEFGSTYMKDRDKHDKHGPGNSN</sequence>
<keyword evidence="2" id="KW-0969">Cilium</keyword>
<feature type="compositionally biased region" description="Basic and acidic residues" evidence="1">
    <location>
        <begin position="106"/>
        <end position="122"/>
    </location>
</feature>
<dbReference type="CDD" id="cd00093">
    <property type="entry name" value="HTH_XRE"/>
    <property type="match status" value="1"/>
</dbReference>
<dbReference type="EMBL" id="JBHMAG010000024">
    <property type="protein sequence ID" value="MFB9756499.1"/>
    <property type="molecule type" value="Genomic_DNA"/>
</dbReference>
<dbReference type="RefSeq" id="WP_379120956.1">
    <property type="nucleotide sequence ID" value="NZ_BAAAYO010000020.1"/>
</dbReference>
<feature type="region of interest" description="Disordered" evidence="1">
    <location>
        <begin position="106"/>
        <end position="144"/>
    </location>
</feature>
<dbReference type="Proteomes" id="UP001589619">
    <property type="component" value="Unassembled WGS sequence"/>
</dbReference>
<evidence type="ECO:0000313" key="2">
    <source>
        <dbReference type="EMBL" id="MFB9756499.1"/>
    </source>
</evidence>
<evidence type="ECO:0000313" key="3">
    <source>
        <dbReference type="Proteomes" id="UP001589619"/>
    </source>
</evidence>
<keyword evidence="3" id="KW-1185">Reference proteome</keyword>
<comment type="caution">
    <text evidence="2">The sequence shown here is derived from an EMBL/GenBank/DDBJ whole genome shotgun (WGS) entry which is preliminary data.</text>
</comment>
<evidence type="ECO:0000256" key="1">
    <source>
        <dbReference type="SAM" id="MobiDB-lite"/>
    </source>
</evidence>